<evidence type="ECO:0000313" key="2">
    <source>
        <dbReference type="EMBL" id="KAJ8911466.1"/>
    </source>
</evidence>
<keyword evidence="3" id="KW-1185">Reference proteome</keyword>
<proteinExistence type="predicted"/>
<accession>A0AAV8VBP8</accession>
<dbReference type="Gene3D" id="1.20.5.220">
    <property type="match status" value="1"/>
</dbReference>
<dbReference type="AlphaFoldDB" id="A0AAV8VBP8"/>
<dbReference type="GO" id="GO:0006122">
    <property type="term" value="P:mitochondrial electron transport, ubiquinol to cytochrome c"/>
    <property type="evidence" value="ECO:0007669"/>
    <property type="project" value="InterPro"/>
</dbReference>
<keyword evidence="1" id="KW-0472">Membrane</keyword>
<feature type="transmembrane region" description="Helical" evidence="1">
    <location>
        <begin position="123"/>
        <end position="142"/>
    </location>
</feature>
<keyword evidence="1" id="KW-1133">Transmembrane helix</keyword>
<keyword evidence="1" id="KW-0812">Transmembrane</keyword>
<dbReference type="GO" id="GO:0005743">
    <property type="term" value="C:mitochondrial inner membrane"/>
    <property type="evidence" value="ECO:0007669"/>
    <property type="project" value="TreeGrafter"/>
</dbReference>
<protein>
    <recommendedName>
        <fullName evidence="4">Cytochrome b-c1 complex subunit 8</fullName>
    </recommendedName>
</protein>
<reference evidence="2 3" key="1">
    <citation type="journal article" date="2023" name="Insect Mol. Biol.">
        <title>Genome sequencing provides insights into the evolution of gene families encoding plant cell wall-degrading enzymes in longhorned beetles.</title>
        <authorList>
            <person name="Shin N.R."/>
            <person name="Okamura Y."/>
            <person name="Kirsch R."/>
            <person name="Pauchet Y."/>
        </authorList>
    </citation>
    <scope>NUCLEOTIDE SEQUENCE [LARGE SCALE GENOMIC DNA]</scope>
    <source>
        <strain evidence="2">EAD_L_NR</strain>
    </source>
</reference>
<dbReference type="InterPro" id="IPR029027">
    <property type="entry name" value="Single_a-helix_sf"/>
</dbReference>
<comment type="caution">
    <text evidence="2">The sequence shown here is derived from an EMBL/GenBank/DDBJ whole genome shotgun (WGS) entry which is preliminary data.</text>
</comment>
<name>A0AAV8VBP8_9CUCU</name>
<dbReference type="PANTHER" id="PTHR15420">
    <property type="entry name" value="UBIQUINOL-CYTOCHROME C REDUCTASE COMPLEX 6.4 KD PROTEIN"/>
    <property type="match status" value="1"/>
</dbReference>
<dbReference type="Pfam" id="PF08997">
    <property type="entry name" value="UCR_6-4kD"/>
    <property type="match status" value="1"/>
</dbReference>
<dbReference type="InterPro" id="IPR015089">
    <property type="entry name" value="UQCR"/>
</dbReference>
<dbReference type="EMBL" id="JANEYG010000187">
    <property type="protein sequence ID" value="KAJ8911466.1"/>
    <property type="molecule type" value="Genomic_DNA"/>
</dbReference>
<evidence type="ECO:0008006" key="4">
    <source>
        <dbReference type="Google" id="ProtNLM"/>
    </source>
</evidence>
<evidence type="ECO:0000313" key="3">
    <source>
        <dbReference type="Proteomes" id="UP001159042"/>
    </source>
</evidence>
<sequence>MRLSSWLRKYSWFSWVVVPVGRPLKMDLTIHGRFSRPSRTKKEINRELAHSRKIVCQFHKMSKCSAKGHISKSKIVRQKTQVHCKPTTEGSPEKTFSFSKQIIHFPQFVKNIGPKQKEILSKFIPSAVTYGITSLLFIVYITEWKAVLKYAPLYRSKFTPEE</sequence>
<dbReference type="SUPFAM" id="SSF81518">
    <property type="entry name" value="Subunit XI (6.4 kDa protein) of cytochrome bc1 complex (Ubiquinol-cytochrome c reductase)"/>
    <property type="match status" value="1"/>
</dbReference>
<evidence type="ECO:0000256" key="1">
    <source>
        <dbReference type="SAM" id="Phobius"/>
    </source>
</evidence>
<dbReference type="PANTHER" id="PTHR15420:SF2">
    <property type="entry name" value="CYTOCHROME B-C1 COMPLEX SUBUNIT 10"/>
    <property type="match status" value="1"/>
</dbReference>
<dbReference type="Proteomes" id="UP001159042">
    <property type="component" value="Unassembled WGS sequence"/>
</dbReference>
<gene>
    <name evidence="2" type="ORF">NQ315_015233</name>
</gene>
<organism evidence="2 3">
    <name type="scientific">Exocentrus adspersus</name>
    <dbReference type="NCBI Taxonomy" id="1586481"/>
    <lineage>
        <taxon>Eukaryota</taxon>
        <taxon>Metazoa</taxon>
        <taxon>Ecdysozoa</taxon>
        <taxon>Arthropoda</taxon>
        <taxon>Hexapoda</taxon>
        <taxon>Insecta</taxon>
        <taxon>Pterygota</taxon>
        <taxon>Neoptera</taxon>
        <taxon>Endopterygota</taxon>
        <taxon>Coleoptera</taxon>
        <taxon>Polyphaga</taxon>
        <taxon>Cucujiformia</taxon>
        <taxon>Chrysomeloidea</taxon>
        <taxon>Cerambycidae</taxon>
        <taxon>Lamiinae</taxon>
        <taxon>Acanthocinini</taxon>
        <taxon>Exocentrus</taxon>
    </lineage>
</organism>